<protein>
    <submittedName>
        <fullName evidence="3">Rab-gap/tbc-related</fullName>
    </submittedName>
</protein>
<keyword evidence="2" id="KW-0472">Membrane</keyword>
<feature type="transmembrane region" description="Helical" evidence="2">
    <location>
        <begin position="514"/>
        <end position="534"/>
    </location>
</feature>
<sequence>MYLGSKSSFLRFNSLSIYPEIKSIIIHFKKNHKKLPEDFLFYEKIENLSNYTKITSSFLFPQNLSLENQIINKFHFSSLISSNMIYNLQFKFDSNSAFLPVIYGFTPPTQHETFSLVYEYLTKSNEEFLQYNFYLNSWNKFNQELIIVSDPQHPIEMKISINYLLTLGQWIKVFGLYLPLWSFSITVLSLWGPKGLFAKEYYIEEEEKTNEKDSKKSNEKKSNEKNILNQNPPSFMDILAFYFFRALILFPIIIIITFIIDKIIAPNLLENQASFPWPISVFLAMICGFALVTMFATFSYIFIFISTFIVKIFKPIFAKNSNQNSNQNSNPNSNQNQNQNQNQNSKFLSFAFLSIFILDFALIFFLHPIFDYFFNLFLRFLFTIFIKTKTQTSNAQTKYNLKLLFNKQIGLCSSSLFLSLMFVPSLMMWKQYLEYYGFFYSQYKIRPIILLSIPIILLLKKDIWEAISLGSLQKYISFQQSKMETQKILIKIAISLYLISLVIVLLFFMDKIYYIQDFFCLISIIELISMAIPVKKLKEKQD</sequence>
<dbReference type="Proteomes" id="UP001149090">
    <property type="component" value="Unassembled WGS sequence"/>
</dbReference>
<evidence type="ECO:0000256" key="2">
    <source>
        <dbReference type="SAM" id="Phobius"/>
    </source>
</evidence>
<organism evidence="3 4">
    <name type="scientific">Anaeramoeba ignava</name>
    <name type="common">Anaerobic marine amoeba</name>
    <dbReference type="NCBI Taxonomy" id="1746090"/>
    <lineage>
        <taxon>Eukaryota</taxon>
        <taxon>Metamonada</taxon>
        <taxon>Anaeramoebidae</taxon>
        <taxon>Anaeramoeba</taxon>
    </lineage>
</organism>
<feature type="transmembrane region" description="Helical" evidence="2">
    <location>
        <begin position="488"/>
        <end position="508"/>
    </location>
</feature>
<keyword evidence="2" id="KW-1133">Transmembrane helix</keyword>
<dbReference type="EMBL" id="JAPDFW010000087">
    <property type="protein sequence ID" value="KAJ5071515.1"/>
    <property type="molecule type" value="Genomic_DNA"/>
</dbReference>
<keyword evidence="4" id="KW-1185">Reference proteome</keyword>
<dbReference type="AlphaFoldDB" id="A0A9Q0LFJ3"/>
<keyword evidence="2" id="KW-0812">Transmembrane</keyword>
<evidence type="ECO:0000313" key="4">
    <source>
        <dbReference type="Proteomes" id="UP001149090"/>
    </source>
</evidence>
<feature type="transmembrane region" description="Helical" evidence="2">
    <location>
        <begin position="170"/>
        <end position="191"/>
    </location>
</feature>
<comment type="caution">
    <text evidence="3">The sequence shown here is derived from an EMBL/GenBank/DDBJ whole genome shotgun (WGS) entry which is preliminary data.</text>
</comment>
<feature type="region of interest" description="Disordered" evidence="1">
    <location>
        <begin position="208"/>
        <end position="228"/>
    </location>
</feature>
<evidence type="ECO:0000313" key="3">
    <source>
        <dbReference type="EMBL" id="KAJ5071515.1"/>
    </source>
</evidence>
<feature type="transmembrane region" description="Helical" evidence="2">
    <location>
        <begin position="409"/>
        <end position="428"/>
    </location>
</feature>
<gene>
    <name evidence="3" type="ORF">M0811_10147</name>
</gene>
<feature type="transmembrane region" description="Helical" evidence="2">
    <location>
        <begin position="347"/>
        <end position="366"/>
    </location>
</feature>
<name>A0A9Q0LFJ3_ANAIG</name>
<feature type="transmembrane region" description="Helical" evidence="2">
    <location>
        <begin position="280"/>
        <end position="310"/>
    </location>
</feature>
<evidence type="ECO:0000256" key="1">
    <source>
        <dbReference type="SAM" id="MobiDB-lite"/>
    </source>
</evidence>
<proteinExistence type="predicted"/>
<accession>A0A9Q0LFJ3</accession>
<feature type="compositionally biased region" description="Basic and acidic residues" evidence="1">
    <location>
        <begin position="209"/>
        <end position="224"/>
    </location>
</feature>
<feature type="transmembrane region" description="Helical" evidence="2">
    <location>
        <begin position="239"/>
        <end position="260"/>
    </location>
</feature>
<reference evidence="3" key="1">
    <citation type="submission" date="2022-10" db="EMBL/GenBank/DDBJ databases">
        <title>Novel sulphate-reducing endosymbionts in the free-living metamonad Anaeramoeba.</title>
        <authorList>
            <person name="Jerlstrom-Hultqvist J."/>
            <person name="Cepicka I."/>
            <person name="Gallot-Lavallee L."/>
            <person name="Salas-Leiva D."/>
            <person name="Curtis B.A."/>
            <person name="Zahonova K."/>
            <person name="Pipaliya S."/>
            <person name="Dacks J."/>
            <person name="Roger A.J."/>
        </authorList>
    </citation>
    <scope>NUCLEOTIDE SEQUENCE</scope>
    <source>
        <strain evidence="3">BMAN</strain>
    </source>
</reference>